<dbReference type="GO" id="GO:0006826">
    <property type="term" value="P:iron ion transport"/>
    <property type="evidence" value="ECO:0007669"/>
    <property type="project" value="UniProtKB-KW"/>
</dbReference>
<comment type="caution">
    <text evidence="15">The sequence shown here is derived from an EMBL/GenBank/DDBJ whole genome shotgun (WGS) entry which is preliminary data.</text>
</comment>
<evidence type="ECO:0000259" key="13">
    <source>
        <dbReference type="Pfam" id="PF00593"/>
    </source>
</evidence>
<evidence type="ECO:0000256" key="2">
    <source>
        <dbReference type="ARBA" id="ARBA00022448"/>
    </source>
</evidence>
<dbReference type="InterPro" id="IPR039426">
    <property type="entry name" value="TonB-dep_rcpt-like"/>
</dbReference>
<keyword evidence="3 11" id="KW-1134">Transmembrane beta strand</keyword>
<dbReference type="STRING" id="983920.Y88_1477"/>
<evidence type="ECO:0000256" key="1">
    <source>
        <dbReference type="ARBA" id="ARBA00004571"/>
    </source>
</evidence>
<keyword evidence="7" id="KW-0406">Ion transport</keyword>
<keyword evidence="16" id="KW-1185">Reference proteome</keyword>
<dbReference type="EMBL" id="AEWJ01000032">
    <property type="protein sequence ID" value="EGD59445.1"/>
    <property type="molecule type" value="Genomic_DNA"/>
</dbReference>
<dbReference type="Gene3D" id="2.40.170.20">
    <property type="entry name" value="TonB-dependent receptor, beta-barrel domain"/>
    <property type="match status" value="1"/>
</dbReference>
<dbReference type="Pfam" id="PF07715">
    <property type="entry name" value="Plug"/>
    <property type="match status" value="1"/>
</dbReference>
<gene>
    <name evidence="15" type="ORF">Y88_1477</name>
</gene>
<dbReference type="PANTHER" id="PTHR32552:SF81">
    <property type="entry name" value="TONB-DEPENDENT OUTER MEMBRANE RECEPTOR"/>
    <property type="match status" value="1"/>
</dbReference>
<dbReference type="Proteomes" id="UP000004728">
    <property type="component" value="Unassembled WGS sequence"/>
</dbReference>
<name>F1Z7D3_9SPHN</name>
<dbReference type="AlphaFoldDB" id="F1Z7D3"/>
<evidence type="ECO:0000256" key="12">
    <source>
        <dbReference type="RuleBase" id="RU003357"/>
    </source>
</evidence>
<dbReference type="PROSITE" id="PS52016">
    <property type="entry name" value="TONB_DEPENDENT_REC_3"/>
    <property type="match status" value="1"/>
</dbReference>
<dbReference type="eggNOG" id="COG4773">
    <property type="taxonomic scope" value="Bacteria"/>
</dbReference>
<dbReference type="GO" id="GO:0009279">
    <property type="term" value="C:cell outer membrane"/>
    <property type="evidence" value="ECO:0007669"/>
    <property type="project" value="UniProtKB-SubCell"/>
</dbReference>
<comment type="subcellular location">
    <subcellularLocation>
        <location evidence="1 11">Cell outer membrane</location>
        <topology evidence="1 11">Multi-pass membrane protein</topology>
    </subcellularLocation>
</comment>
<dbReference type="HOGENOM" id="CLU_008287_15_0_5"/>
<dbReference type="InterPro" id="IPR000531">
    <property type="entry name" value="Beta-barrel_TonB"/>
</dbReference>
<dbReference type="Pfam" id="PF00593">
    <property type="entry name" value="TonB_dep_Rec_b-barrel"/>
    <property type="match status" value="1"/>
</dbReference>
<dbReference type="SUPFAM" id="SSF56935">
    <property type="entry name" value="Porins"/>
    <property type="match status" value="1"/>
</dbReference>
<keyword evidence="5 11" id="KW-0812">Transmembrane</keyword>
<accession>F1Z7D3</accession>
<keyword evidence="10 11" id="KW-0998">Cell outer membrane</keyword>
<feature type="domain" description="TonB-dependent receptor-like beta-barrel" evidence="13">
    <location>
        <begin position="284"/>
        <end position="723"/>
    </location>
</feature>
<evidence type="ECO:0000256" key="7">
    <source>
        <dbReference type="ARBA" id="ARBA00023065"/>
    </source>
</evidence>
<dbReference type="RefSeq" id="WP_008067577.1">
    <property type="nucleotide sequence ID" value="NZ_GL876927.1"/>
</dbReference>
<organism evidence="15 16">
    <name type="scientific">Novosphingobium nitrogenifigens DSM 19370</name>
    <dbReference type="NCBI Taxonomy" id="983920"/>
    <lineage>
        <taxon>Bacteria</taxon>
        <taxon>Pseudomonadati</taxon>
        <taxon>Pseudomonadota</taxon>
        <taxon>Alphaproteobacteria</taxon>
        <taxon>Sphingomonadales</taxon>
        <taxon>Sphingomonadaceae</taxon>
        <taxon>Novosphingobium</taxon>
    </lineage>
</organism>
<protein>
    <submittedName>
        <fullName evidence="15">TonB-dependent receptor</fullName>
    </submittedName>
</protein>
<evidence type="ECO:0000256" key="6">
    <source>
        <dbReference type="ARBA" id="ARBA00023004"/>
    </source>
</evidence>
<evidence type="ECO:0000313" key="15">
    <source>
        <dbReference type="EMBL" id="EGD59445.1"/>
    </source>
</evidence>
<evidence type="ECO:0000256" key="9">
    <source>
        <dbReference type="ARBA" id="ARBA00023136"/>
    </source>
</evidence>
<evidence type="ECO:0000256" key="5">
    <source>
        <dbReference type="ARBA" id="ARBA00022692"/>
    </source>
</evidence>
<dbReference type="PANTHER" id="PTHR32552">
    <property type="entry name" value="FERRICHROME IRON RECEPTOR-RELATED"/>
    <property type="match status" value="1"/>
</dbReference>
<dbReference type="InterPro" id="IPR012910">
    <property type="entry name" value="Plug_dom"/>
</dbReference>
<evidence type="ECO:0000256" key="10">
    <source>
        <dbReference type="ARBA" id="ARBA00023237"/>
    </source>
</evidence>
<keyword evidence="9 11" id="KW-0472">Membrane</keyword>
<dbReference type="InParanoid" id="F1Z7D3"/>
<dbReference type="FunCoup" id="F1Z7D3">
    <property type="interactions" value="51"/>
</dbReference>
<proteinExistence type="inferred from homology"/>
<keyword evidence="8 12" id="KW-0798">TonB box</keyword>
<evidence type="ECO:0000256" key="11">
    <source>
        <dbReference type="PROSITE-ProRule" id="PRU01360"/>
    </source>
</evidence>
<evidence type="ECO:0000256" key="4">
    <source>
        <dbReference type="ARBA" id="ARBA00022496"/>
    </source>
</evidence>
<feature type="domain" description="TonB-dependent receptor plug" evidence="14">
    <location>
        <begin position="39"/>
        <end position="146"/>
    </location>
</feature>
<sequence>MASVSCLAFPAFAASDSPAAGPEQSDDIVVTAQRREQKAQDVGIAISALGSAAIKNMNITDASDLTRAVPTLKMNSYSSSQVVFNIRGISQNDFGDQQEPPVAVYQDDSYGSSLNTSSFPTFDLQRVEVLRGPQGTLFGRNATGGAVQFISNKPKDQWGGYVSATTGSYGQIVTEGAITGPITDKLQFRLAGIRDRDHGYLQNILPGYANQGAANHWALRGMLAWQPSSDFNALLTLRYLRAPNERMAGIYTPASACPNAMNQGYFLGANETCSYWSGIGNPGPGTTATGYRNDKVMPQFGGSPWKTAAGDPGYVDRKLFSATLRLEGHLGIFDLVSITDFQHGSKYLTDDEDATPDQATTFSQGSSLYQGSEEVRVLAHFKRHELTVGAYGMIIEGRYYGSFGDPFYGYVPEANFTQKTQSFAFFAQDEWSLTDSVKLIGGLRYWHDHRIGAYNAYEPSTGVGIVFNQSQVGYSSFGTAQDATGLTVSPASATPSFSGVTARAEVEYKPSKDVMLYGSFNRGSKSGGFTFSLGTPFPGGEVSALNGTPYKPETLDAFEVGVKSTLTRGTTLNISAFYYNYQDYQAFAQYGSVQTVVNLHAHSKGIEAEFTTHPVRGLMLQLSSSLLNTKVFDVPLPDANATRVTHALPQAPGFSGSAVLRYEFPLLGGLGSFQADAQHSGGFCFTVLCAPVEQEAAYNIVNLRAGFTTGDGRIDFAAFVNNLNKEKYRIYAFDESLFGGNVAQAYGKPRTWGITATYHFGAQ</sequence>
<keyword evidence="2 11" id="KW-0813">Transport</keyword>
<dbReference type="OrthoDB" id="7208812at2"/>
<evidence type="ECO:0000259" key="14">
    <source>
        <dbReference type="Pfam" id="PF07715"/>
    </source>
</evidence>
<dbReference type="InterPro" id="IPR036942">
    <property type="entry name" value="Beta-barrel_TonB_sf"/>
</dbReference>
<keyword evidence="4" id="KW-0410">Iron transport</keyword>
<evidence type="ECO:0000313" key="16">
    <source>
        <dbReference type="Proteomes" id="UP000004728"/>
    </source>
</evidence>
<keyword evidence="6" id="KW-0408">Iron</keyword>
<evidence type="ECO:0000256" key="8">
    <source>
        <dbReference type="ARBA" id="ARBA00023077"/>
    </source>
</evidence>
<comment type="similarity">
    <text evidence="11 12">Belongs to the TonB-dependent receptor family.</text>
</comment>
<evidence type="ECO:0000256" key="3">
    <source>
        <dbReference type="ARBA" id="ARBA00022452"/>
    </source>
</evidence>
<reference evidence="15 16" key="1">
    <citation type="journal article" date="2012" name="J. Bacteriol.">
        <title>Draft Genome Sequence of Novosphingobium nitrogenifigens Y88T.</title>
        <authorList>
            <person name="Strabala T.J."/>
            <person name="Macdonald L."/>
            <person name="Liu V."/>
            <person name="Smit A.M."/>
        </authorList>
    </citation>
    <scope>NUCLEOTIDE SEQUENCE [LARGE SCALE GENOMIC DNA]</scope>
    <source>
        <strain evidence="15 16">DSM 19370</strain>
    </source>
</reference>
<keyword evidence="15" id="KW-0675">Receptor</keyword>